<comment type="subcellular location">
    <subcellularLocation>
        <location evidence="3">Cytoplasm</location>
    </subcellularLocation>
    <subcellularLocation>
        <location evidence="2">Nucleus</location>
    </subcellularLocation>
</comment>
<evidence type="ECO:0000256" key="18">
    <source>
        <dbReference type="RuleBase" id="RU366025"/>
    </source>
</evidence>
<dbReference type="GO" id="GO:0016579">
    <property type="term" value="P:protein deubiquitination"/>
    <property type="evidence" value="ECO:0007669"/>
    <property type="project" value="InterPro"/>
</dbReference>
<keyword evidence="9 18" id="KW-0833">Ubl conjugation pathway</keyword>
<dbReference type="Pfam" id="PF06337">
    <property type="entry name" value="DUSP"/>
    <property type="match status" value="1"/>
</dbReference>
<keyword evidence="23" id="KW-1185">Reference proteome</keyword>
<dbReference type="InterPro" id="IPR018200">
    <property type="entry name" value="USP_CS"/>
</dbReference>
<dbReference type="FunFam" id="3.90.70.10:FF:000013">
    <property type="entry name" value="ubiquitin carboxyl-terminal hydrolase 15 isoform X1"/>
    <property type="match status" value="1"/>
</dbReference>
<dbReference type="GO" id="GO:0005737">
    <property type="term" value="C:cytoplasm"/>
    <property type="evidence" value="ECO:0007669"/>
    <property type="project" value="UniProtKB-SubCell"/>
</dbReference>
<evidence type="ECO:0000256" key="13">
    <source>
        <dbReference type="ARBA" id="ARBA00022843"/>
    </source>
</evidence>
<dbReference type="Pfam" id="PF14836">
    <property type="entry name" value="Ubiquitin_3"/>
    <property type="match status" value="1"/>
</dbReference>
<keyword evidence="14" id="KW-0539">Nucleus</keyword>
<dbReference type="FunFam" id="3.30.2230.10:FF:000003">
    <property type="entry name" value="ubiquitin carboxyl-terminal hydrolase 15 isoform X1"/>
    <property type="match status" value="1"/>
</dbReference>
<dbReference type="PROSITE" id="PS50235">
    <property type="entry name" value="USP_3"/>
    <property type="match status" value="1"/>
</dbReference>
<evidence type="ECO:0000313" key="23">
    <source>
        <dbReference type="Proteomes" id="UP000694395"/>
    </source>
</evidence>
<evidence type="ECO:0000256" key="14">
    <source>
        <dbReference type="ARBA" id="ARBA00023242"/>
    </source>
</evidence>
<protein>
    <recommendedName>
        <fullName evidence="18">Ubiquitin carboxyl-terminal hydrolase</fullName>
        <ecNumber evidence="18">3.4.19.12</ecNumber>
    </recommendedName>
</protein>
<dbReference type="Proteomes" id="UP000694395">
    <property type="component" value="Chromosome 7"/>
</dbReference>
<dbReference type="InterPro" id="IPR001394">
    <property type="entry name" value="Peptidase_C19_UCH"/>
</dbReference>
<keyword evidence="6 18" id="KW-0645">Protease</keyword>
<evidence type="ECO:0000256" key="2">
    <source>
        <dbReference type="ARBA" id="ARBA00004123"/>
    </source>
</evidence>
<evidence type="ECO:0000256" key="1">
    <source>
        <dbReference type="ARBA" id="ARBA00000707"/>
    </source>
</evidence>
<evidence type="ECO:0000256" key="12">
    <source>
        <dbReference type="ARBA" id="ARBA00022833"/>
    </source>
</evidence>
<dbReference type="GO" id="GO:0046872">
    <property type="term" value="F:metal ion binding"/>
    <property type="evidence" value="ECO:0007669"/>
    <property type="project" value="UniProtKB-KW"/>
</dbReference>
<dbReference type="Ensembl" id="ENSOMYT00000093089.2">
    <property type="protein sequence ID" value="ENSOMYP00000085422.2"/>
    <property type="gene ID" value="ENSOMYG00000034922.2"/>
</dbReference>
<evidence type="ECO:0000256" key="6">
    <source>
        <dbReference type="ARBA" id="ARBA00022670"/>
    </source>
</evidence>
<evidence type="ECO:0000256" key="5">
    <source>
        <dbReference type="ARBA" id="ARBA00022553"/>
    </source>
</evidence>
<dbReference type="EC" id="3.4.19.12" evidence="18"/>
<dbReference type="GO" id="GO:0005634">
    <property type="term" value="C:nucleus"/>
    <property type="evidence" value="ECO:0007669"/>
    <property type="project" value="UniProtKB-SubCell"/>
</dbReference>
<dbReference type="InterPro" id="IPR028135">
    <property type="entry name" value="Ub_USP-typ"/>
</dbReference>
<keyword evidence="12" id="KW-0862">Zinc</keyword>
<keyword evidence="8" id="KW-0677">Repeat</keyword>
<evidence type="ECO:0000256" key="10">
    <source>
        <dbReference type="ARBA" id="ARBA00022801"/>
    </source>
</evidence>
<dbReference type="Gene3D" id="3.90.70.10">
    <property type="entry name" value="Cysteine proteinases"/>
    <property type="match status" value="2"/>
</dbReference>
<evidence type="ECO:0000256" key="8">
    <source>
        <dbReference type="ARBA" id="ARBA00022737"/>
    </source>
</evidence>
<accession>A0A8C7TQP7</accession>
<feature type="domain" description="USP" evidence="20">
    <location>
        <begin position="265"/>
        <end position="872"/>
    </location>
</feature>
<evidence type="ECO:0000256" key="16">
    <source>
        <dbReference type="ARBA" id="ARBA00045453"/>
    </source>
</evidence>
<feature type="region of interest" description="Disordered" evidence="19">
    <location>
        <begin position="596"/>
        <end position="652"/>
    </location>
</feature>
<evidence type="ECO:0000256" key="9">
    <source>
        <dbReference type="ARBA" id="ARBA00022786"/>
    </source>
</evidence>
<dbReference type="SMART" id="SM00695">
    <property type="entry name" value="DUSP"/>
    <property type="match status" value="1"/>
</dbReference>
<dbReference type="PANTHER" id="PTHR21646:SF45">
    <property type="entry name" value="UBIQUITIN CARBOXYL-TERMINAL HYDROLASE 4"/>
    <property type="match status" value="1"/>
</dbReference>
<feature type="compositionally biased region" description="Low complexity" evidence="19">
    <location>
        <begin position="602"/>
        <end position="612"/>
    </location>
</feature>
<comment type="catalytic activity">
    <reaction evidence="1 18">
        <text>Thiol-dependent hydrolysis of ester, thioester, amide, peptide and isopeptide bonds formed by the C-terminal Gly of ubiquitin (a 76-residue protein attached to proteins as an intracellular targeting signal).</text>
        <dbReference type="EC" id="3.4.19.12"/>
    </reaction>
</comment>
<feature type="compositionally biased region" description="Polar residues" evidence="19">
    <location>
        <begin position="25"/>
        <end position="36"/>
    </location>
</feature>
<organism evidence="22 23">
    <name type="scientific">Oncorhynchus mykiss</name>
    <name type="common">Rainbow trout</name>
    <name type="synonym">Salmo gairdneri</name>
    <dbReference type="NCBI Taxonomy" id="8022"/>
    <lineage>
        <taxon>Eukaryota</taxon>
        <taxon>Metazoa</taxon>
        <taxon>Chordata</taxon>
        <taxon>Craniata</taxon>
        <taxon>Vertebrata</taxon>
        <taxon>Euteleostomi</taxon>
        <taxon>Actinopterygii</taxon>
        <taxon>Neopterygii</taxon>
        <taxon>Teleostei</taxon>
        <taxon>Protacanthopterygii</taxon>
        <taxon>Salmoniformes</taxon>
        <taxon>Salmonidae</taxon>
        <taxon>Salmoninae</taxon>
        <taxon>Oncorhynchus</taxon>
    </lineage>
</organism>
<evidence type="ECO:0000256" key="11">
    <source>
        <dbReference type="ARBA" id="ARBA00022807"/>
    </source>
</evidence>
<keyword evidence="11 18" id="KW-0788">Thiol protease</keyword>
<dbReference type="CDD" id="cd02674">
    <property type="entry name" value="Peptidase_C19R"/>
    <property type="match status" value="1"/>
</dbReference>
<reference evidence="22" key="1">
    <citation type="submission" date="2020-07" db="EMBL/GenBank/DDBJ databases">
        <title>A long reads based de novo assembly of the rainbow trout Arlee double haploid line genome.</title>
        <authorList>
            <person name="Gao G."/>
            <person name="Palti Y."/>
        </authorList>
    </citation>
    <scope>NUCLEOTIDE SEQUENCE [LARGE SCALE GENOMIC DNA]</scope>
</reference>
<keyword evidence="7" id="KW-0479">Metal-binding</keyword>
<dbReference type="PANTHER" id="PTHR21646">
    <property type="entry name" value="UBIQUITIN CARBOXYL-TERMINAL HYDROLASE"/>
    <property type="match status" value="1"/>
</dbReference>
<feature type="region of interest" description="Disordered" evidence="19">
    <location>
        <begin position="1"/>
        <end position="36"/>
    </location>
</feature>
<dbReference type="Pfam" id="PF00443">
    <property type="entry name" value="UCH"/>
    <property type="match status" value="1"/>
</dbReference>
<proteinExistence type="inferred from homology"/>
<evidence type="ECO:0000256" key="17">
    <source>
        <dbReference type="ARBA" id="ARBA00046862"/>
    </source>
</evidence>
<feature type="domain" description="DUSP" evidence="21">
    <location>
        <begin position="27"/>
        <end position="138"/>
    </location>
</feature>
<dbReference type="Gene3D" id="3.10.20.90">
    <property type="entry name" value="Phosphatidylinositol 3-kinase Catalytic Subunit, Chain A, domain 1"/>
    <property type="match status" value="1"/>
</dbReference>
<evidence type="ECO:0000256" key="19">
    <source>
        <dbReference type="SAM" id="MobiDB-lite"/>
    </source>
</evidence>
<dbReference type="PROSITE" id="PS00972">
    <property type="entry name" value="USP_1"/>
    <property type="match status" value="1"/>
</dbReference>
<evidence type="ECO:0000256" key="15">
    <source>
        <dbReference type="ARBA" id="ARBA00037971"/>
    </source>
</evidence>
<comment type="function">
    <text evidence="16">Deubiquitinating enzyme that removes conjugated ubiquitin from target proteins. Deubiquitinates PDPK1. Deubiquitinates TRIM21. Deubiquitinates receptor ADORA2A which increases the amount of functional receptor at the cell surface. Deubiquitinates HAS2. Deubiquitinates RHEB in response to EGF signaling, promoting mTORC1 signaling. May regulate mRNA splicing through deubiquitination of the U4 spliceosomal protein PRPF3. This may prevent its recognition by the U5 component PRPF8 thereby destabilizing interactions within the U4/U6.U5 snRNP. May also play a role in the regulation of quality control in the ER.</text>
</comment>
<dbReference type="PROSITE" id="PS00973">
    <property type="entry name" value="USP_2"/>
    <property type="match status" value="1"/>
</dbReference>
<dbReference type="InterPro" id="IPR035927">
    <property type="entry name" value="DUSP-like_sf"/>
</dbReference>
<evidence type="ECO:0000256" key="3">
    <source>
        <dbReference type="ARBA" id="ARBA00004496"/>
    </source>
</evidence>
<dbReference type="GeneTree" id="ENSGT00940000154932"/>
<keyword evidence="5" id="KW-0597">Phosphoprotein</keyword>
<dbReference type="InterPro" id="IPR038765">
    <property type="entry name" value="Papain-like_cys_pep_sf"/>
</dbReference>
<evidence type="ECO:0000256" key="7">
    <source>
        <dbReference type="ARBA" id="ARBA00022723"/>
    </source>
</evidence>
<evidence type="ECO:0000313" key="22">
    <source>
        <dbReference type="Ensembl" id="ENSOMYP00000085422.2"/>
    </source>
</evidence>
<reference evidence="22" key="2">
    <citation type="submission" date="2025-08" db="UniProtKB">
        <authorList>
            <consortium name="Ensembl"/>
        </authorList>
    </citation>
    <scope>IDENTIFICATION</scope>
</reference>
<dbReference type="SUPFAM" id="SSF143791">
    <property type="entry name" value="DUSP-like"/>
    <property type="match status" value="1"/>
</dbReference>
<dbReference type="GO" id="GO:0006508">
    <property type="term" value="P:proteolysis"/>
    <property type="evidence" value="ECO:0007669"/>
    <property type="project" value="UniProtKB-KW"/>
</dbReference>
<evidence type="ECO:0000256" key="4">
    <source>
        <dbReference type="ARBA" id="ARBA00022490"/>
    </source>
</evidence>
<dbReference type="GO" id="GO:0004843">
    <property type="term" value="F:cysteine-type deubiquitinase activity"/>
    <property type="evidence" value="ECO:0007669"/>
    <property type="project" value="UniProtKB-UniRule"/>
</dbReference>
<dbReference type="PROSITE" id="PS51283">
    <property type="entry name" value="DUSP"/>
    <property type="match status" value="1"/>
</dbReference>
<evidence type="ECO:0000259" key="20">
    <source>
        <dbReference type="PROSITE" id="PS50235"/>
    </source>
</evidence>
<dbReference type="Gene3D" id="3.30.2230.10">
    <property type="entry name" value="DUSP-like"/>
    <property type="match status" value="1"/>
</dbReference>
<name>A0A8C7TQP7_ONCMY</name>
<dbReference type="AlphaFoldDB" id="A0A8C7TQP7"/>
<sequence length="915" mass="103803">MAEGGGPESGSAADPEPESVAAQIPTPSTESQKQSIGTLLKTTLRKSDEWFLIDSRWFKQWKKYVGFDSWDMYNVGEHSLYPGPVDNSGLFSDHETQILKEHLIDELDYVLVPTEAWNKFVSWYGCLEGQRPIVRKVVEHGMFVKHCKVEVYLLELNLCENDNMDNVVTRHFSKADTIDSIEKEMRSLFEIPTGKETRLWNKYMSNTYEQLNKPDSTVQDAGLFQGQVRVLAPPQHPNPLTHYNFSVFDFSSYNYRESPSQPGLCGLSNLGNTCFMNSALQCLSNACPLTEYFLDDQYEAEINRENPLGMRGEIAEAYADLVKQMWLSRSSYVAPRTFKTQVGRFAPQFSGYQQQDSQELLAFLMDGLHEDLNRVKKKPYLALQDAGGRPDEIVAKEAWTNHRLRNDSIIVDIFHGLFKSTLVCPECAKISVTFDPFCYLTLPLPMKKDRTMEVFLVRIDPQSRPTQYRVVVPKLGSVTDLCSALSRLSGILAENMVVADVYNHRFHKIYRRDDGLNQIMEKDDIFVYEVAEEDRERMNLPVYFRERHSKHTGGSTGTMLFGQPLLITVPRQNLAADMLYEKVLERIGWVRCLSVGSSSPLSEGASCSSSNGSEEEAMDHQVSPEPENGQSGEEEEASDLENGPKTKQCSSTPPKLFSFSMVNSYGTANISPLPCDGNFLKLNTHSTVAIDWDSDTKKLCYDDQEAEAYEKHESMLQAQKKKATVALRECMELFTTMETLGEHDPWYCPTCKKHQQATKKFDLWSLPRILVVHLKRFSYNRCWRDKLDTVVDFPVRDLNMSEFVCDPKAGPYVYDLIAVSNHYGGMGGGHYTAYGKNKADGKWHYFDDSSVSAASEDQIVTKYKVPLNQIKLIKVYLPCALNTTGVVDLTVKCLLTGSNQQCNYLFIFLKVLGEQ</sequence>
<keyword evidence="4" id="KW-0963">Cytoplasm</keyword>
<evidence type="ECO:0000259" key="21">
    <source>
        <dbReference type="PROSITE" id="PS51283"/>
    </source>
</evidence>
<comment type="similarity">
    <text evidence="15">Belongs to the peptidase C19 family. USP4 subfamily.</text>
</comment>
<gene>
    <name evidence="22" type="primary">LOC110528158</name>
</gene>
<comment type="subunit">
    <text evidence="17">Interacts with RB1 (both dephosphorylated and hypophosphorylated forms). Interacts with RBL1 and RBL2. Interacts with ADORA2A (via cytoplasmic C-terminus); the interaction is direct. Interacts with SART3; recruits USP4 to its substrate PRPF3.</text>
</comment>
<keyword evidence="13" id="KW-0832">Ubl conjugation</keyword>
<dbReference type="SUPFAM" id="SSF54001">
    <property type="entry name" value="Cysteine proteinases"/>
    <property type="match status" value="1"/>
</dbReference>
<reference evidence="22" key="3">
    <citation type="submission" date="2025-09" db="UniProtKB">
        <authorList>
            <consortium name="Ensembl"/>
        </authorList>
    </citation>
    <scope>IDENTIFICATION</scope>
</reference>
<dbReference type="InterPro" id="IPR050185">
    <property type="entry name" value="Ub_carboxyl-term_hydrolase"/>
</dbReference>
<dbReference type="InterPro" id="IPR006615">
    <property type="entry name" value="Pept_C19_DUSP"/>
</dbReference>
<keyword evidence="10 18" id="KW-0378">Hydrolase</keyword>
<dbReference type="InterPro" id="IPR028889">
    <property type="entry name" value="USP"/>
</dbReference>